<dbReference type="OrthoDB" id="2643438at2"/>
<dbReference type="RefSeq" id="WP_067284582.1">
    <property type="nucleotide sequence ID" value="NZ_LOHS01000158.1"/>
</dbReference>
<dbReference type="Proteomes" id="UP000077381">
    <property type="component" value="Unassembled WGS sequence"/>
</dbReference>
<dbReference type="AlphaFoldDB" id="A0A177HHA0"/>
<dbReference type="CDD" id="cd03358">
    <property type="entry name" value="LbH_WxcM_N_like"/>
    <property type="match status" value="1"/>
</dbReference>
<feature type="region of interest" description="Disordered" evidence="1">
    <location>
        <begin position="95"/>
        <end position="114"/>
    </location>
</feature>
<reference evidence="2 3" key="1">
    <citation type="submission" date="2015-12" db="EMBL/GenBank/DDBJ databases">
        <title>Genome sequence of Streptomyces sp. G25.</title>
        <authorList>
            <person name="Poehlein A."/>
            <person name="Roettig A."/>
            <person name="Hiessl S."/>
            <person name="Hauschild P."/>
            <person name="Schauer J."/>
            <person name="Madkour M.H."/>
            <person name="Al-Ansari A.M."/>
            <person name="Almakishah N.H."/>
            <person name="Steinbuechel A."/>
            <person name="Daniel R."/>
        </authorList>
    </citation>
    <scope>NUCLEOTIDE SEQUENCE [LARGE SCALE GENOMIC DNA]</scope>
    <source>
        <strain evidence="3">G25(2015)</strain>
    </source>
</reference>
<dbReference type="Gene3D" id="2.160.10.10">
    <property type="entry name" value="Hexapeptide repeat proteins"/>
    <property type="match status" value="1"/>
</dbReference>
<gene>
    <name evidence="2" type="primary">wbpD</name>
    <name evidence="2" type="ORF">STSP_66030</name>
</gene>
<comment type="caution">
    <text evidence="2">The sequence shown here is derived from an EMBL/GenBank/DDBJ whole genome shotgun (WGS) entry which is preliminary data.</text>
</comment>
<dbReference type="InterPro" id="IPR011004">
    <property type="entry name" value="Trimer_LpxA-like_sf"/>
</dbReference>
<dbReference type="PANTHER" id="PTHR43300:SF4">
    <property type="entry name" value="ACYL-[ACYL-CARRIER-PROTEIN]--UDP-N-ACETYLGLUCOSAMINE O-ACYLTRANSFERASE"/>
    <property type="match status" value="1"/>
</dbReference>
<dbReference type="EMBL" id="LOHS01000158">
    <property type="protein sequence ID" value="OAH10096.1"/>
    <property type="molecule type" value="Genomic_DNA"/>
</dbReference>
<evidence type="ECO:0000313" key="3">
    <source>
        <dbReference type="Proteomes" id="UP000077381"/>
    </source>
</evidence>
<sequence>MKHNSEAQVAPVRTATGAQIDESAALGPGTAVWELAQIRERAVLGENCVVGRGAYVGPGVRIGDGVKIQNHALVYEPAELGDGVFVGPAVVLTNDHNPRSVDPEGRPKRSGDWEPVGVTVAEGASLGARSVCVAPVRVGRWAMVAAGAVVTRDVPDFALVAGVPARRIGWVGRAGERLRVLPGPAAIWECPRTGVLHAEKDGVLIEVSDPLTTANQAGSSLPRPTGHGG</sequence>
<feature type="compositionally biased region" description="Basic and acidic residues" evidence="1">
    <location>
        <begin position="96"/>
        <end position="112"/>
    </location>
</feature>
<dbReference type="Pfam" id="PF00132">
    <property type="entry name" value="Hexapep"/>
    <property type="match status" value="1"/>
</dbReference>
<keyword evidence="2" id="KW-0012">Acyltransferase</keyword>
<dbReference type="InterPro" id="IPR050179">
    <property type="entry name" value="Trans_hexapeptide_repeat"/>
</dbReference>
<dbReference type="Pfam" id="PF14602">
    <property type="entry name" value="Hexapep_2"/>
    <property type="match status" value="1"/>
</dbReference>
<evidence type="ECO:0000313" key="2">
    <source>
        <dbReference type="EMBL" id="OAH10096.1"/>
    </source>
</evidence>
<dbReference type="SUPFAM" id="SSF51161">
    <property type="entry name" value="Trimeric LpxA-like enzymes"/>
    <property type="match status" value="1"/>
</dbReference>
<dbReference type="EC" id="2.3.1.201" evidence="2"/>
<evidence type="ECO:0000256" key="1">
    <source>
        <dbReference type="SAM" id="MobiDB-lite"/>
    </source>
</evidence>
<proteinExistence type="predicted"/>
<organism evidence="2 3">
    <name type="scientific">Streptomyces jeddahensis</name>
    <dbReference type="NCBI Taxonomy" id="1716141"/>
    <lineage>
        <taxon>Bacteria</taxon>
        <taxon>Bacillati</taxon>
        <taxon>Actinomycetota</taxon>
        <taxon>Actinomycetes</taxon>
        <taxon>Kitasatosporales</taxon>
        <taxon>Streptomycetaceae</taxon>
        <taxon>Streptomyces</taxon>
    </lineage>
</organism>
<keyword evidence="3" id="KW-1185">Reference proteome</keyword>
<dbReference type="PATRIC" id="fig|1716141.3.peg.6970"/>
<protein>
    <submittedName>
        <fullName evidence="2">UDP-2-acetamido-3-amino-2, 3-dideoxy-D-glucuronate N-acetyltransferase</fullName>
        <ecNumber evidence="2">2.3.1.201</ecNumber>
    </submittedName>
</protein>
<keyword evidence="2" id="KW-0808">Transferase</keyword>
<dbReference type="PANTHER" id="PTHR43300">
    <property type="entry name" value="ACETYLTRANSFERASE"/>
    <property type="match status" value="1"/>
</dbReference>
<dbReference type="GO" id="GO:0016746">
    <property type="term" value="F:acyltransferase activity"/>
    <property type="evidence" value="ECO:0007669"/>
    <property type="project" value="UniProtKB-KW"/>
</dbReference>
<name>A0A177HHA0_9ACTN</name>
<accession>A0A177HHA0</accession>
<dbReference type="STRING" id="1716141.STSP_66030"/>
<dbReference type="InterPro" id="IPR001451">
    <property type="entry name" value="Hexapep"/>
</dbReference>